<feature type="domain" description="Ig-like" evidence="5">
    <location>
        <begin position="571"/>
        <end position="692"/>
    </location>
</feature>
<proteinExistence type="predicted"/>
<dbReference type="OMA" id="SELAWYK"/>
<dbReference type="GO" id="GO:0007156">
    <property type="term" value="P:homophilic cell adhesion via plasma membrane adhesion molecules"/>
    <property type="evidence" value="ECO:0007669"/>
    <property type="project" value="TreeGrafter"/>
</dbReference>
<evidence type="ECO:0000256" key="1">
    <source>
        <dbReference type="ARBA" id="ARBA00022729"/>
    </source>
</evidence>
<feature type="compositionally biased region" description="Acidic residues" evidence="4">
    <location>
        <begin position="921"/>
        <end position="932"/>
    </location>
</feature>
<keyword evidence="6" id="KW-1185">Reference proteome</keyword>
<sequence length="1218" mass="129011">AASAVPFPASETSSAPVQPKISYSRETVAKPGDNVTIDCGVEGIDLSGVADFSVAWSKIDKPKPTNSYPISSGEKVVLFSSKYRVLHPDGTFQYSLQILDIAEEDTGTYRCTVNFGDNQKINAEVPVLIQKAPYFVDATTKTLTVTEGDAISIDCQPGGSPTPTVFWERVADELPYYGGNFFKDNQLDIPAVEASHSGRYVCHADNGLGEPARSEVVLAVQYAPRLSVSSNSVAAVIGGTVEVTCEVDAYPPSELAWYKEGEILLGSANVRIFNKAVETPRVREQKELEPYLTPPQAVVSTLTIQEVTPDDLGTYTCQAVNVVAPVTQPVAILLTTPPAIKRQSQRRVFYQDAEMSGGSGRSAVPIALECEASGVPQPEYKWTRNNEVLVWQSDPRMSLEPSSGTLLITDPEVKDNGWYQCIAYNDLGVAKSDPVYLLNATRVSFDTAGQPLVELTAELGRPFSMSCPKATGDPAPEVTWAIQSTVQVAEGQTQLTFFKSNRTVVGPDGTAYFTHVIAEDDSDVSNILYICLGVSEIAPQDYSLGTTVKLKVVPPRDGIENANKTNLNIEPFLMYGSPNKTLFRGGQENRLWCIFGGDRNAICNQVMLNQEPSDQKLSRVRYSQQTTTTAPWCSTTPTSPMQAATGGCSPPATDNHNSTLVFHSTNLTHAGRYRCTASNGAGPIHQRTMEVTVDMPPTFRQAMKSITVRSGSSVTFVCDAQGSGVLTYTWFLNGREIVPGILGSGVLTYTWFLNGREIVPGILGSRRTAVGQNLTIADATVADTGNYACNATSIAGYAYGQATLSVLPAATSEGGACPQVAPLREELAEVRESLQKLRDFVQNTRTAQADASISLIQRIAAKLNILTQEELDLAAAQEYITRNREDVKITADLRQPANNKEETPEFLYGEQPKVSLRSPQVEEESEVEIEAAEGEKESEATGGEKESEAAGGEKESEAAEGEKESEAAGGKKESEATGGEEESEAAGGEKESETAGGEKESEAAGGEKESEAAGGEKESEAAGGEKESEAAGGEKESEAAGGEKESEAESGKVGEGSETIVESEGAESESEAESEAEGGKKGGESEAAAEAEAEGAGSESEAESEAEGGKAEGGKKGGESEAAAEAESESVGAESESEAESEAESGKKGGESEATAETEAEGGAESESEAESEAEGGKAEDGKKGGESEAKDTKPRLSAPVSRPKVPLTAALRRKAKI</sequence>
<feature type="compositionally biased region" description="Basic and acidic residues" evidence="4">
    <location>
        <begin position="933"/>
        <end position="975"/>
    </location>
</feature>
<dbReference type="GeneID" id="108674528"/>
<feature type="compositionally biased region" description="Basic and acidic residues" evidence="4">
    <location>
        <begin position="1107"/>
        <end position="1119"/>
    </location>
</feature>
<feature type="domain" description="Ig-like" evidence="5">
    <location>
        <begin position="338"/>
        <end position="436"/>
    </location>
</feature>
<gene>
    <name evidence="7" type="primary">LOC108674528</name>
</gene>
<dbReference type="Pfam" id="PF13927">
    <property type="entry name" value="Ig_3"/>
    <property type="match status" value="4"/>
</dbReference>
<evidence type="ECO:0000256" key="3">
    <source>
        <dbReference type="ARBA" id="ARBA00023319"/>
    </source>
</evidence>
<dbReference type="SMART" id="SM00408">
    <property type="entry name" value="IGc2"/>
    <property type="match status" value="6"/>
</dbReference>
<evidence type="ECO:0000259" key="5">
    <source>
        <dbReference type="PROSITE" id="PS50835"/>
    </source>
</evidence>
<protein>
    <submittedName>
        <fullName evidence="7">Hemicentin-1-like</fullName>
    </submittedName>
</protein>
<dbReference type="GO" id="GO:0008046">
    <property type="term" value="F:axon guidance receptor activity"/>
    <property type="evidence" value="ECO:0007669"/>
    <property type="project" value="TreeGrafter"/>
</dbReference>
<dbReference type="InterPro" id="IPR003599">
    <property type="entry name" value="Ig_sub"/>
</dbReference>
<organism evidence="6 7">
    <name type="scientific">Hyalella azteca</name>
    <name type="common">Amphipod</name>
    <dbReference type="NCBI Taxonomy" id="294128"/>
    <lineage>
        <taxon>Eukaryota</taxon>
        <taxon>Metazoa</taxon>
        <taxon>Ecdysozoa</taxon>
        <taxon>Arthropoda</taxon>
        <taxon>Crustacea</taxon>
        <taxon>Multicrustacea</taxon>
        <taxon>Malacostraca</taxon>
        <taxon>Eumalacostraca</taxon>
        <taxon>Peracarida</taxon>
        <taxon>Amphipoda</taxon>
        <taxon>Senticaudata</taxon>
        <taxon>Talitrida</taxon>
        <taxon>Talitroidea</taxon>
        <taxon>Hyalellidae</taxon>
        <taxon>Hyalella</taxon>
    </lineage>
</organism>
<dbReference type="OrthoDB" id="6244967at2759"/>
<dbReference type="GO" id="GO:0005886">
    <property type="term" value="C:plasma membrane"/>
    <property type="evidence" value="ECO:0007669"/>
    <property type="project" value="TreeGrafter"/>
</dbReference>
<feature type="compositionally biased region" description="Acidic residues" evidence="4">
    <location>
        <begin position="1154"/>
        <end position="1174"/>
    </location>
</feature>
<dbReference type="PROSITE" id="PS50835">
    <property type="entry name" value="IG_LIKE"/>
    <property type="match status" value="6"/>
</dbReference>
<keyword evidence="2" id="KW-1015">Disulfide bond</keyword>
<feature type="non-terminal residue" evidence="7">
    <location>
        <position position="1"/>
    </location>
</feature>
<keyword evidence="3" id="KW-0393">Immunoglobulin domain</keyword>
<dbReference type="SMART" id="SM00409">
    <property type="entry name" value="IG"/>
    <property type="match status" value="6"/>
</dbReference>
<feature type="domain" description="Ig-like" evidence="5">
    <location>
        <begin position="19"/>
        <end position="122"/>
    </location>
</feature>
<dbReference type="Gene3D" id="2.60.40.10">
    <property type="entry name" value="Immunoglobulins"/>
    <property type="match status" value="8"/>
</dbReference>
<evidence type="ECO:0000256" key="4">
    <source>
        <dbReference type="SAM" id="MobiDB-lite"/>
    </source>
</evidence>
<dbReference type="InterPro" id="IPR013151">
    <property type="entry name" value="Immunoglobulin_dom"/>
</dbReference>
<dbReference type="GO" id="GO:0050808">
    <property type="term" value="P:synapse organization"/>
    <property type="evidence" value="ECO:0007669"/>
    <property type="project" value="TreeGrafter"/>
</dbReference>
<dbReference type="CDD" id="cd00096">
    <property type="entry name" value="Ig"/>
    <property type="match status" value="3"/>
</dbReference>
<dbReference type="PANTHER" id="PTHR45080">
    <property type="entry name" value="CONTACTIN 5"/>
    <property type="match status" value="1"/>
</dbReference>
<dbReference type="InterPro" id="IPR003598">
    <property type="entry name" value="Ig_sub2"/>
</dbReference>
<feature type="compositionally biased region" description="Basic and acidic residues" evidence="4">
    <location>
        <begin position="987"/>
        <end position="1052"/>
    </location>
</feature>
<dbReference type="KEGG" id="hazt:108674528"/>
<dbReference type="Pfam" id="PF00047">
    <property type="entry name" value="ig"/>
    <property type="match status" value="1"/>
</dbReference>
<dbReference type="InterPro" id="IPR050958">
    <property type="entry name" value="Cell_Adh-Cytoskel_Orgn"/>
</dbReference>
<dbReference type="InterPro" id="IPR007110">
    <property type="entry name" value="Ig-like_dom"/>
</dbReference>
<evidence type="ECO:0000313" key="6">
    <source>
        <dbReference type="Proteomes" id="UP000694843"/>
    </source>
</evidence>
<dbReference type="GO" id="GO:0043025">
    <property type="term" value="C:neuronal cell body"/>
    <property type="evidence" value="ECO:0007669"/>
    <property type="project" value="TreeGrafter"/>
</dbReference>
<feature type="domain" description="Ig-like" evidence="5">
    <location>
        <begin position="697"/>
        <end position="805"/>
    </location>
</feature>
<dbReference type="InterPro" id="IPR013783">
    <property type="entry name" value="Ig-like_fold"/>
</dbReference>
<dbReference type="PANTHER" id="PTHR45080:SF8">
    <property type="entry name" value="IG-LIKE DOMAIN-CONTAINING PROTEIN"/>
    <property type="match status" value="1"/>
</dbReference>
<dbReference type="AlphaFoldDB" id="A0A8B7NW73"/>
<keyword evidence="1" id="KW-0732">Signal</keyword>
<feature type="region of interest" description="Disordered" evidence="4">
    <location>
        <begin position="891"/>
        <end position="1218"/>
    </location>
</feature>
<evidence type="ECO:0000256" key="2">
    <source>
        <dbReference type="ARBA" id="ARBA00023157"/>
    </source>
</evidence>
<accession>A0A8B7NW73</accession>
<dbReference type="RefSeq" id="XP_018017977.1">
    <property type="nucleotide sequence ID" value="XM_018162488.2"/>
</dbReference>
<dbReference type="InterPro" id="IPR036179">
    <property type="entry name" value="Ig-like_dom_sf"/>
</dbReference>
<feature type="domain" description="Ig-like" evidence="5">
    <location>
        <begin position="224"/>
        <end position="327"/>
    </location>
</feature>
<feature type="compositionally biased region" description="Basic and acidic residues" evidence="4">
    <location>
        <begin position="1175"/>
        <end position="1195"/>
    </location>
</feature>
<feature type="domain" description="Ig-like" evidence="5">
    <location>
        <begin position="133"/>
        <end position="219"/>
    </location>
</feature>
<reference evidence="7" key="1">
    <citation type="submission" date="2025-08" db="UniProtKB">
        <authorList>
            <consortium name="RefSeq"/>
        </authorList>
    </citation>
    <scope>IDENTIFICATION</scope>
    <source>
        <tissue evidence="7">Whole organism</tissue>
    </source>
</reference>
<name>A0A8B7NW73_HYAAZ</name>
<feature type="compositionally biased region" description="Acidic residues" evidence="4">
    <location>
        <begin position="1064"/>
        <end position="1076"/>
    </location>
</feature>
<dbReference type="GO" id="GO:0030424">
    <property type="term" value="C:axon"/>
    <property type="evidence" value="ECO:0007669"/>
    <property type="project" value="TreeGrafter"/>
</dbReference>
<dbReference type="Proteomes" id="UP000694843">
    <property type="component" value="Unplaced"/>
</dbReference>
<evidence type="ECO:0000313" key="7">
    <source>
        <dbReference type="RefSeq" id="XP_018017977.1"/>
    </source>
</evidence>
<dbReference type="SUPFAM" id="SSF48726">
    <property type="entry name" value="Immunoglobulin"/>
    <property type="match status" value="6"/>
</dbReference>